<reference evidence="1 2" key="1">
    <citation type="submission" date="2009-01" db="EMBL/GenBank/DDBJ databases">
        <authorList>
            <person name="Fulton L."/>
            <person name="Clifton S."/>
            <person name="Fulton B."/>
            <person name="Xu J."/>
            <person name="Minx P."/>
            <person name="Pepin K.H."/>
            <person name="Johnson M."/>
            <person name="Bhonagiri V."/>
            <person name="Nash W.E."/>
            <person name="Mardis E.R."/>
            <person name="Wilson R.K."/>
        </authorList>
    </citation>
    <scope>NUCLEOTIDE SEQUENCE [LARGE SCALE GENOMIC DNA]</scope>
    <source>
        <strain evidence="1 2">DSM 5476</strain>
    </source>
</reference>
<reference evidence="1 2" key="2">
    <citation type="submission" date="2009-02" db="EMBL/GenBank/DDBJ databases">
        <title>Draft genome sequence of Clostridium methylpentosum (DSM 5476).</title>
        <authorList>
            <person name="Sudarsanam P."/>
            <person name="Ley R."/>
            <person name="Guruge J."/>
            <person name="Turnbaugh P.J."/>
            <person name="Mahowald M."/>
            <person name="Liep D."/>
            <person name="Gordon J."/>
        </authorList>
    </citation>
    <scope>NUCLEOTIDE SEQUENCE [LARGE SCALE GENOMIC DNA]</scope>
    <source>
        <strain evidence="1 2">DSM 5476</strain>
    </source>
</reference>
<proteinExistence type="predicted"/>
<accession>C0EEA0</accession>
<evidence type="ECO:0000313" key="2">
    <source>
        <dbReference type="Proteomes" id="UP000003340"/>
    </source>
</evidence>
<dbReference type="HOGENOM" id="CLU_3151320_0_0_9"/>
<evidence type="ECO:0000313" key="1">
    <source>
        <dbReference type="EMBL" id="EEG30248.1"/>
    </source>
</evidence>
<protein>
    <submittedName>
        <fullName evidence="1">Uncharacterized protein</fullName>
    </submittedName>
</protein>
<dbReference type="EMBL" id="ACEC01000067">
    <property type="protein sequence ID" value="EEG30248.1"/>
    <property type="molecule type" value="Genomic_DNA"/>
</dbReference>
<keyword evidence="2" id="KW-1185">Reference proteome</keyword>
<name>C0EEA0_9FIRM</name>
<organism evidence="1 2">
    <name type="scientific">[Clostridium] methylpentosum DSM 5476</name>
    <dbReference type="NCBI Taxonomy" id="537013"/>
    <lineage>
        <taxon>Bacteria</taxon>
        <taxon>Bacillati</taxon>
        <taxon>Bacillota</taxon>
        <taxon>Clostridia</taxon>
        <taxon>Eubacteriales</taxon>
        <taxon>Oscillospiraceae</taxon>
        <taxon>Oscillospiraceae incertae sedis</taxon>
    </lineage>
</organism>
<gene>
    <name evidence="1" type="ORF">CLOSTMETH_02180</name>
</gene>
<dbReference type="Proteomes" id="UP000003340">
    <property type="component" value="Unassembled WGS sequence"/>
</dbReference>
<dbReference type="AlphaFoldDB" id="C0EEA0"/>
<dbReference type="STRING" id="537013.CLOSTMETH_02180"/>
<sequence length="48" mass="5706">MWRQPRQQKQAPHYLTEGHNYGGNFHKNLCKTAWNEGFSYISPFVIKP</sequence>
<comment type="caution">
    <text evidence="1">The sequence shown here is derived from an EMBL/GenBank/DDBJ whole genome shotgun (WGS) entry which is preliminary data.</text>
</comment>